<accession>A0ABQ8TAU1</accession>
<sequence>MEIKSVCMIGVGSLTILAAKTRELNGRRTYLGDFKNQVGCRKICSSLDHPSPNTLRAVDRKIMLPNIGKRPAPWRRGLRHPA</sequence>
<proteinExistence type="predicted"/>
<organism evidence="1 2">
    <name type="scientific">Periplaneta americana</name>
    <name type="common">American cockroach</name>
    <name type="synonym">Blatta americana</name>
    <dbReference type="NCBI Taxonomy" id="6978"/>
    <lineage>
        <taxon>Eukaryota</taxon>
        <taxon>Metazoa</taxon>
        <taxon>Ecdysozoa</taxon>
        <taxon>Arthropoda</taxon>
        <taxon>Hexapoda</taxon>
        <taxon>Insecta</taxon>
        <taxon>Pterygota</taxon>
        <taxon>Neoptera</taxon>
        <taxon>Polyneoptera</taxon>
        <taxon>Dictyoptera</taxon>
        <taxon>Blattodea</taxon>
        <taxon>Blattoidea</taxon>
        <taxon>Blattidae</taxon>
        <taxon>Blattinae</taxon>
        <taxon>Periplaneta</taxon>
    </lineage>
</organism>
<dbReference type="Proteomes" id="UP001148838">
    <property type="component" value="Unassembled WGS sequence"/>
</dbReference>
<comment type="caution">
    <text evidence="1">The sequence shown here is derived from an EMBL/GenBank/DDBJ whole genome shotgun (WGS) entry which is preliminary data.</text>
</comment>
<protein>
    <submittedName>
        <fullName evidence="1">Uncharacterized protein</fullName>
    </submittedName>
</protein>
<gene>
    <name evidence="1" type="ORF">ANN_04535</name>
</gene>
<dbReference type="EMBL" id="JAJSOF020000013">
    <property type="protein sequence ID" value="KAJ4442937.1"/>
    <property type="molecule type" value="Genomic_DNA"/>
</dbReference>
<keyword evidence="2" id="KW-1185">Reference proteome</keyword>
<name>A0ABQ8TAU1_PERAM</name>
<reference evidence="1 2" key="1">
    <citation type="journal article" date="2022" name="Allergy">
        <title>Genome assembly and annotation of Periplaneta americana reveal a comprehensive cockroach allergen profile.</title>
        <authorList>
            <person name="Wang L."/>
            <person name="Xiong Q."/>
            <person name="Saelim N."/>
            <person name="Wang L."/>
            <person name="Nong W."/>
            <person name="Wan A.T."/>
            <person name="Shi M."/>
            <person name="Liu X."/>
            <person name="Cao Q."/>
            <person name="Hui J.H.L."/>
            <person name="Sookrung N."/>
            <person name="Leung T.F."/>
            <person name="Tungtrongchitr A."/>
            <person name="Tsui S.K.W."/>
        </authorList>
    </citation>
    <scope>NUCLEOTIDE SEQUENCE [LARGE SCALE GENOMIC DNA]</scope>
    <source>
        <strain evidence="1">PWHHKU_190912</strain>
    </source>
</reference>
<evidence type="ECO:0000313" key="1">
    <source>
        <dbReference type="EMBL" id="KAJ4442937.1"/>
    </source>
</evidence>
<evidence type="ECO:0000313" key="2">
    <source>
        <dbReference type="Proteomes" id="UP001148838"/>
    </source>
</evidence>